<protein>
    <recommendedName>
        <fullName evidence="5">GPI anchored protein</fullName>
    </recommendedName>
</protein>
<keyword evidence="2" id="KW-0732">Signal</keyword>
<dbReference type="EMBL" id="KZ613938">
    <property type="protein sequence ID" value="PMD47400.1"/>
    <property type="molecule type" value="Genomic_DNA"/>
</dbReference>
<feature type="compositionally biased region" description="Low complexity" evidence="1">
    <location>
        <begin position="172"/>
        <end position="186"/>
    </location>
</feature>
<dbReference type="AlphaFoldDB" id="A0A2J6S9G6"/>
<organism evidence="3 4">
    <name type="scientific">Hyaloscypha variabilis (strain UAMH 11265 / GT02V1 / F)</name>
    <name type="common">Meliniomyces variabilis</name>
    <dbReference type="NCBI Taxonomy" id="1149755"/>
    <lineage>
        <taxon>Eukaryota</taxon>
        <taxon>Fungi</taxon>
        <taxon>Dikarya</taxon>
        <taxon>Ascomycota</taxon>
        <taxon>Pezizomycotina</taxon>
        <taxon>Leotiomycetes</taxon>
        <taxon>Helotiales</taxon>
        <taxon>Hyaloscyphaceae</taxon>
        <taxon>Hyaloscypha</taxon>
        <taxon>Hyaloscypha variabilis</taxon>
    </lineage>
</organism>
<name>A0A2J6S9G6_HYAVF</name>
<evidence type="ECO:0000256" key="2">
    <source>
        <dbReference type="SAM" id="SignalP"/>
    </source>
</evidence>
<dbReference type="Proteomes" id="UP000235786">
    <property type="component" value="Unassembled WGS sequence"/>
</dbReference>
<reference evidence="3 4" key="1">
    <citation type="submission" date="2016-04" db="EMBL/GenBank/DDBJ databases">
        <title>A degradative enzymes factory behind the ericoid mycorrhizal symbiosis.</title>
        <authorList>
            <consortium name="DOE Joint Genome Institute"/>
            <person name="Martino E."/>
            <person name="Morin E."/>
            <person name="Grelet G."/>
            <person name="Kuo A."/>
            <person name="Kohler A."/>
            <person name="Daghino S."/>
            <person name="Barry K."/>
            <person name="Choi C."/>
            <person name="Cichocki N."/>
            <person name="Clum A."/>
            <person name="Copeland A."/>
            <person name="Hainaut M."/>
            <person name="Haridas S."/>
            <person name="Labutti K."/>
            <person name="Lindquist E."/>
            <person name="Lipzen A."/>
            <person name="Khouja H.-R."/>
            <person name="Murat C."/>
            <person name="Ohm R."/>
            <person name="Olson A."/>
            <person name="Spatafora J."/>
            <person name="Veneault-Fourrey C."/>
            <person name="Henrissat B."/>
            <person name="Grigoriev I."/>
            <person name="Martin F."/>
            <person name="Perotto S."/>
        </authorList>
    </citation>
    <scope>NUCLEOTIDE SEQUENCE [LARGE SCALE GENOMIC DNA]</scope>
    <source>
        <strain evidence="3 4">F</strain>
    </source>
</reference>
<keyword evidence="4" id="KW-1185">Reference proteome</keyword>
<sequence>MHKSTLAVLAVMGVVFAQQSVISLFLLGFTSQSIVGSVIKSNATATTYTLQCGDPARCDGGLGALPETGLTYTTGSSTVAYSYVDTDVPVIFNIGCTYSGLNGACSGLGTAYIDGSMTTISDVVTSFTDGGAGIGAVQDITLTAGPLPTNVAAPSTTTDSSNYQATQASSPSEATSAGVGGSSSSSKAASPMITQAPWLVGGAAVAAAYAAM</sequence>
<dbReference type="STRING" id="1149755.A0A2J6S9G6"/>
<evidence type="ECO:0000256" key="1">
    <source>
        <dbReference type="SAM" id="MobiDB-lite"/>
    </source>
</evidence>
<evidence type="ECO:0000313" key="3">
    <source>
        <dbReference type="EMBL" id="PMD47400.1"/>
    </source>
</evidence>
<dbReference type="PANTHER" id="PTHR40640">
    <property type="entry name" value="ANCHORED GLYCOPROTEIN, PUTATIVE (AFU_ORTHOLOGUE AFUA_8G04860)-RELATED"/>
    <property type="match status" value="1"/>
</dbReference>
<feature type="signal peptide" evidence="2">
    <location>
        <begin position="1"/>
        <end position="17"/>
    </location>
</feature>
<proteinExistence type="predicted"/>
<feature type="region of interest" description="Disordered" evidence="1">
    <location>
        <begin position="151"/>
        <end position="186"/>
    </location>
</feature>
<evidence type="ECO:0008006" key="5">
    <source>
        <dbReference type="Google" id="ProtNLM"/>
    </source>
</evidence>
<accession>A0A2J6S9G6</accession>
<gene>
    <name evidence="3" type="ORF">L207DRAFT_628050</name>
</gene>
<feature type="chain" id="PRO_5014337201" description="GPI anchored protein" evidence="2">
    <location>
        <begin position="18"/>
        <end position="212"/>
    </location>
</feature>
<dbReference type="OrthoDB" id="4991875at2759"/>
<feature type="compositionally biased region" description="Polar residues" evidence="1">
    <location>
        <begin position="152"/>
        <end position="171"/>
    </location>
</feature>
<evidence type="ECO:0000313" key="4">
    <source>
        <dbReference type="Proteomes" id="UP000235786"/>
    </source>
</evidence>
<dbReference type="PANTHER" id="PTHR40640:SF1">
    <property type="entry name" value="ANCHORED GLYCOPROTEIN, PUTATIVE (AFU_ORTHOLOGUE AFUA_8G04860)-RELATED"/>
    <property type="match status" value="1"/>
</dbReference>